<evidence type="ECO:0000313" key="3">
    <source>
        <dbReference type="Proteomes" id="UP000238312"/>
    </source>
</evidence>
<accession>A0A2T0MSD3</accession>
<keyword evidence="3" id="KW-1185">Reference proteome</keyword>
<dbReference type="AlphaFoldDB" id="A0A2T0MSD3"/>
<dbReference type="Gene3D" id="3.90.550.10">
    <property type="entry name" value="Spore Coat Polysaccharide Biosynthesis Protein SpsA, Chain A"/>
    <property type="match status" value="1"/>
</dbReference>
<dbReference type="CDD" id="cd00761">
    <property type="entry name" value="Glyco_tranf_GTA_type"/>
    <property type="match status" value="1"/>
</dbReference>
<dbReference type="OrthoDB" id="3177103at2"/>
<dbReference type="GO" id="GO:0016740">
    <property type="term" value="F:transferase activity"/>
    <property type="evidence" value="ECO:0007669"/>
    <property type="project" value="UniProtKB-KW"/>
</dbReference>
<organism evidence="2 3">
    <name type="scientific">Nonomuraea fuscirosea</name>
    <dbReference type="NCBI Taxonomy" id="1291556"/>
    <lineage>
        <taxon>Bacteria</taxon>
        <taxon>Bacillati</taxon>
        <taxon>Actinomycetota</taxon>
        <taxon>Actinomycetes</taxon>
        <taxon>Streptosporangiales</taxon>
        <taxon>Streptosporangiaceae</taxon>
        <taxon>Nonomuraea</taxon>
    </lineage>
</organism>
<keyword evidence="2" id="KW-0808">Transferase</keyword>
<proteinExistence type="predicted"/>
<dbReference type="PANTHER" id="PTHR43685:SF2">
    <property type="entry name" value="GLYCOSYLTRANSFERASE 2-LIKE DOMAIN-CONTAINING PROTEIN"/>
    <property type="match status" value="1"/>
</dbReference>
<dbReference type="Proteomes" id="UP000238312">
    <property type="component" value="Unassembled WGS sequence"/>
</dbReference>
<evidence type="ECO:0000259" key="1">
    <source>
        <dbReference type="Pfam" id="PF00535"/>
    </source>
</evidence>
<dbReference type="PANTHER" id="PTHR43685">
    <property type="entry name" value="GLYCOSYLTRANSFERASE"/>
    <property type="match status" value="1"/>
</dbReference>
<dbReference type="Pfam" id="PF00535">
    <property type="entry name" value="Glycos_transf_2"/>
    <property type="match status" value="1"/>
</dbReference>
<evidence type="ECO:0000313" key="2">
    <source>
        <dbReference type="EMBL" id="PRX61387.1"/>
    </source>
</evidence>
<protein>
    <submittedName>
        <fullName evidence="2">Glycosyl transferase family 2</fullName>
    </submittedName>
</protein>
<comment type="caution">
    <text evidence="2">The sequence shown here is derived from an EMBL/GenBank/DDBJ whole genome shotgun (WGS) entry which is preliminary data.</text>
</comment>
<name>A0A2T0MSD3_9ACTN</name>
<dbReference type="InterPro" id="IPR001173">
    <property type="entry name" value="Glyco_trans_2-like"/>
</dbReference>
<dbReference type="EMBL" id="PVNG01000015">
    <property type="protein sequence ID" value="PRX61387.1"/>
    <property type="molecule type" value="Genomic_DNA"/>
</dbReference>
<dbReference type="InterPro" id="IPR050834">
    <property type="entry name" value="Glycosyltransf_2"/>
</dbReference>
<sequence length="295" mass="33332">MRDSELVSIALPVRNGAERLEGVIRSVLGQDHPSIELVISDNASTDATEELCRDLAAADERIVYHRHPRNVGLLGNFTHAARISRGAYIRWIGDDDRLEPSCVSRALAAFAADERLVLVTNQVAYTRGDGQVTTIPYPGPAQGAGLGSDDPVERFTEMLRLLNESPFLIDPLYGLLRRGPATEIPRRNMLREDEVYAAKLALAGPWAHVPEVLSHRNWRAERITRLAGRLDVPPWQSHLANTLQCRELLRWLRQAELTEAQRRRARTAVLRMFARRQRRTIAHRSRKLLSLARLV</sequence>
<dbReference type="RefSeq" id="WP_106246278.1">
    <property type="nucleotide sequence ID" value="NZ_JBFAIB010000007.1"/>
</dbReference>
<dbReference type="InterPro" id="IPR029044">
    <property type="entry name" value="Nucleotide-diphossugar_trans"/>
</dbReference>
<gene>
    <name evidence="2" type="ORF">B0I32_115241</name>
</gene>
<feature type="domain" description="Glycosyltransferase 2-like" evidence="1">
    <location>
        <begin position="8"/>
        <end position="132"/>
    </location>
</feature>
<dbReference type="SUPFAM" id="SSF53448">
    <property type="entry name" value="Nucleotide-diphospho-sugar transferases"/>
    <property type="match status" value="1"/>
</dbReference>
<reference evidence="2 3" key="1">
    <citation type="submission" date="2018-03" db="EMBL/GenBank/DDBJ databases">
        <title>Genomic Encyclopedia of Type Strains, Phase III (KMG-III): the genomes of soil and plant-associated and newly described type strains.</title>
        <authorList>
            <person name="Whitman W."/>
        </authorList>
    </citation>
    <scope>NUCLEOTIDE SEQUENCE [LARGE SCALE GENOMIC DNA]</scope>
    <source>
        <strain evidence="2 3">CGMCC 4.7104</strain>
    </source>
</reference>